<dbReference type="Pfam" id="PF19631">
    <property type="entry name" value="Trypco2"/>
    <property type="match status" value="1"/>
</dbReference>
<feature type="domain" description="Trypsin-co-occurring" evidence="1">
    <location>
        <begin position="13"/>
        <end position="75"/>
    </location>
</feature>
<evidence type="ECO:0000313" key="3">
    <source>
        <dbReference type="Proteomes" id="UP000598996"/>
    </source>
</evidence>
<evidence type="ECO:0000259" key="1">
    <source>
        <dbReference type="Pfam" id="PF19631"/>
    </source>
</evidence>
<dbReference type="InterPro" id="IPR045608">
    <property type="entry name" value="Trypco2"/>
</dbReference>
<dbReference type="EMBL" id="JAENHO010000015">
    <property type="protein sequence ID" value="MBL7260653.1"/>
    <property type="molecule type" value="Genomic_DNA"/>
</dbReference>
<gene>
    <name evidence="2" type="ORF">JKJ07_40825</name>
</gene>
<accession>A0ABS1W1S8</accession>
<name>A0ABS1W1S8_9ACTN</name>
<dbReference type="RefSeq" id="WP_202997393.1">
    <property type="nucleotide sequence ID" value="NZ_JAENHO010000015.1"/>
</dbReference>
<sequence>MPLQCGEFDPVPANAEAAGAGLVRVRELTVVAAVTATRTAGAGLQLRVPVVGAKLGAKYQHKRSDTQRVEIVLAPPPEHPITGVPREVQWGPSG</sequence>
<evidence type="ECO:0000313" key="2">
    <source>
        <dbReference type="EMBL" id="MBL7260653.1"/>
    </source>
</evidence>
<keyword evidence="3" id="KW-1185">Reference proteome</keyword>
<proteinExistence type="predicted"/>
<reference evidence="2 3" key="1">
    <citation type="submission" date="2021-01" db="EMBL/GenBank/DDBJ databases">
        <title>Actinoplanes sp. nov. LDG1-01 isolated from lichen.</title>
        <authorList>
            <person name="Saeng-In P."/>
            <person name="Phongsopitanun W."/>
            <person name="Kanchanasin P."/>
            <person name="Yuki M."/>
            <person name="Kudo T."/>
            <person name="Ohkuma M."/>
            <person name="Tanasupawat S."/>
        </authorList>
    </citation>
    <scope>NUCLEOTIDE SEQUENCE [LARGE SCALE GENOMIC DNA]</scope>
    <source>
        <strain evidence="2 3">LDG1-01</strain>
    </source>
</reference>
<comment type="caution">
    <text evidence="2">The sequence shown here is derived from an EMBL/GenBank/DDBJ whole genome shotgun (WGS) entry which is preliminary data.</text>
</comment>
<protein>
    <recommendedName>
        <fullName evidence="1">Trypsin-co-occurring domain-containing protein</fullName>
    </recommendedName>
</protein>
<organism evidence="2 3">
    <name type="scientific">Paractinoplanes lichenicola</name>
    <dbReference type="NCBI Taxonomy" id="2802976"/>
    <lineage>
        <taxon>Bacteria</taxon>
        <taxon>Bacillati</taxon>
        <taxon>Actinomycetota</taxon>
        <taxon>Actinomycetes</taxon>
        <taxon>Micromonosporales</taxon>
        <taxon>Micromonosporaceae</taxon>
        <taxon>Paractinoplanes</taxon>
    </lineage>
</organism>
<dbReference type="Proteomes" id="UP000598996">
    <property type="component" value="Unassembled WGS sequence"/>
</dbReference>